<dbReference type="InterPro" id="IPR000595">
    <property type="entry name" value="cNMP-bd_dom"/>
</dbReference>
<dbReference type="InterPro" id="IPR036390">
    <property type="entry name" value="WH_DNA-bd_sf"/>
</dbReference>
<dbReference type="Gene3D" id="1.10.10.10">
    <property type="entry name" value="Winged helix-like DNA-binding domain superfamily/Winged helix DNA-binding domain"/>
    <property type="match status" value="1"/>
</dbReference>
<feature type="domain" description="HTH crp-type" evidence="4">
    <location>
        <begin position="151"/>
        <end position="225"/>
    </location>
</feature>
<proteinExistence type="predicted"/>
<evidence type="ECO:0000259" key="4">
    <source>
        <dbReference type="PROSITE" id="PS51063"/>
    </source>
</evidence>
<keyword evidence="3" id="KW-0804">Transcription</keyword>
<dbReference type="InterPro" id="IPR012318">
    <property type="entry name" value="HTH_CRP"/>
</dbReference>
<dbReference type="SUPFAM" id="SSF46785">
    <property type="entry name" value="Winged helix' DNA-binding domain"/>
    <property type="match status" value="1"/>
</dbReference>
<dbReference type="Gene3D" id="2.60.120.10">
    <property type="entry name" value="Jelly Rolls"/>
    <property type="match status" value="1"/>
</dbReference>
<dbReference type="InterPro" id="IPR036388">
    <property type="entry name" value="WH-like_DNA-bd_sf"/>
</dbReference>
<keyword evidence="2" id="KW-0238">DNA-binding</keyword>
<dbReference type="PROSITE" id="PS51063">
    <property type="entry name" value="HTH_CRP_2"/>
    <property type="match status" value="1"/>
</dbReference>
<protein>
    <recommendedName>
        <fullName evidence="4">HTH crp-type domain-containing protein</fullName>
    </recommendedName>
</protein>
<evidence type="ECO:0000256" key="2">
    <source>
        <dbReference type="ARBA" id="ARBA00023125"/>
    </source>
</evidence>
<dbReference type="Pfam" id="PF13545">
    <property type="entry name" value="HTH_Crp_2"/>
    <property type="match status" value="1"/>
</dbReference>
<accession>A0ABS1DJA6</accession>
<dbReference type="InterPro" id="IPR018490">
    <property type="entry name" value="cNMP-bd_dom_sf"/>
</dbReference>
<comment type="caution">
    <text evidence="5">The sequence shown here is derived from an EMBL/GenBank/DDBJ whole genome shotgun (WGS) entry which is preliminary data.</text>
</comment>
<gene>
    <name evidence="5" type="ORF">CKO28_19960</name>
</gene>
<evidence type="ECO:0000256" key="3">
    <source>
        <dbReference type="ARBA" id="ARBA00023163"/>
    </source>
</evidence>
<keyword evidence="6" id="KW-1185">Reference proteome</keyword>
<dbReference type="SUPFAM" id="SSF51206">
    <property type="entry name" value="cAMP-binding domain-like"/>
    <property type="match status" value="1"/>
</dbReference>
<dbReference type="SMART" id="SM00419">
    <property type="entry name" value="HTH_CRP"/>
    <property type="match status" value="1"/>
</dbReference>
<evidence type="ECO:0000256" key="1">
    <source>
        <dbReference type="ARBA" id="ARBA00023015"/>
    </source>
</evidence>
<evidence type="ECO:0000313" key="5">
    <source>
        <dbReference type="EMBL" id="MBK1670304.1"/>
    </source>
</evidence>
<organism evidence="5 6">
    <name type="scientific">Rhodovibrio sodomensis</name>
    <dbReference type="NCBI Taxonomy" id="1088"/>
    <lineage>
        <taxon>Bacteria</taxon>
        <taxon>Pseudomonadati</taxon>
        <taxon>Pseudomonadota</taxon>
        <taxon>Alphaproteobacteria</taxon>
        <taxon>Rhodospirillales</taxon>
        <taxon>Rhodovibrionaceae</taxon>
        <taxon>Rhodovibrio</taxon>
    </lineage>
</organism>
<name>A0ABS1DJA6_9PROT</name>
<dbReference type="Pfam" id="PF00027">
    <property type="entry name" value="cNMP_binding"/>
    <property type="match status" value="1"/>
</dbReference>
<dbReference type="Proteomes" id="UP001296873">
    <property type="component" value="Unassembled WGS sequence"/>
</dbReference>
<sequence>MHAADRPNLGWIASQGRWTGFFSNAALEQIASLAGPLVEVGTRSVVPDGAMRQPVYLVAEGWGYAYHDFPDGRRYVVDVHVPGEIVGVAAACGSRRAPRLGTLTPMTVARLDGAELCRLQASSADMAAGLCRLLAVEQTELTEQMGSLVRHTAYERVAALLLRLYRRVEKRTPTGRTVFACPVSQQVIGDMLGLSVVHVNRSLRRLADDRILHKRASDVEILDAAALRRIGA</sequence>
<dbReference type="EMBL" id="NRRL01000087">
    <property type="protein sequence ID" value="MBK1670304.1"/>
    <property type="molecule type" value="Genomic_DNA"/>
</dbReference>
<dbReference type="RefSeq" id="WP_200342665.1">
    <property type="nucleotide sequence ID" value="NZ_NRRL01000087.1"/>
</dbReference>
<reference evidence="5 6" key="1">
    <citation type="journal article" date="2020" name="Microorganisms">
        <title>Osmotic Adaptation and Compatible Solute Biosynthesis of Phototrophic Bacteria as Revealed from Genome Analyses.</title>
        <authorList>
            <person name="Imhoff J.F."/>
            <person name="Rahn T."/>
            <person name="Kunzel S."/>
            <person name="Keller A."/>
            <person name="Neulinger S.C."/>
        </authorList>
    </citation>
    <scope>NUCLEOTIDE SEQUENCE [LARGE SCALE GENOMIC DNA]</scope>
    <source>
        <strain evidence="5 6">DSM 9895</strain>
    </source>
</reference>
<evidence type="ECO:0000313" key="6">
    <source>
        <dbReference type="Proteomes" id="UP001296873"/>
    </source>
</evidence>
<keyword evidence="1" id="KW-0805">Transcription regulation</keyword>
<dbReference type="InterPro" id="IPR014710">
    <property type="entry name" value="RmlC-like_jellyroll"/>
</dbReference>